<sequence length="312" mass="36345">MQIFIFLIYYLIILFSHINSVPHCKFGECSSWDILLLPLLTEKFNQASLLKAIVRSMLCGCRWYFNEQIKIELAIKNGSILIIKDPISFPEIEELQKFKFSSKEIQSNNNYWNIFINKIVAKFDKNNFILNNTLSNLNKKDIEERGSFVFVITDFEGNKNGKDFLQDLDQQLAKNGVFFRYVRLKFDDHKQTQITTGGGGKTSVFNERIRNISSNIIRIAIVEQSSDFDAFVIIRPCPQLNDSEQIREYSYVQHFYYENWLLRNPKGALIGFALCLFAVFCAISAYLFNMWEKSRTRKRANINQIPNGGQDN</sequence>
<dbReference type="AlphaFoldDB" id="A0A8S9ZG20"/>
<dbReference type="OrthoDB" id="5791658at2759"/>
<keyword evidence="1" id="KW-0472">Membrane</keyword>
<keyword evidence="2" id="KW-0732">Signal</keyword>
<evidence type="ECO:0000313" key="3">
    <source>
        <dbReference type="EMBL" id="KAF7632263.1"/>
    </source>
</evidence>
<keyword evidence="1" id="KW-1133">Transmembrane helix</keyword>
<reference evidence="3" key="1">
    <citation type="journal article" date="2020" name="Ecol. Evol.">
        <title>Genome structure and content of the rice root-knot nematode (Meloidogyne graminicola).</title>
        <authorList>
            <person name="Phan N.T."/>
            <person name="Danchin E.G.J."/>
            <person name="Klopp C."/>
            <person name="Perfus-Barbeoch L."/>
            <person name="Kozlowski D.K."/>
            <person name="Koutsovoulos G.D."/>
            <person name="Lopez-Roques C."/>
            <person name="Bouchez O."/>
            <person name="Zahm M."/>
            <person name="Besnard G."/>
            <person name="Bellafiore S."/>
        </authorList>
    </citation>
    <scope>NUCLEOTIDE SEQUENCE</scope>
    <source>
        <strain evidence="3">VN-18</strain>
    </source>
</reference>
<keyword evidence="4" id="KW-1185">Reference proteome</keyword>
<organism evidence="3 4">
    <name type="scientific">Meloidogyne graminicola</name>
    <dbReference type="NCBI Taxonomy" id="189291"/>
    <lineage>
        <taxon>Eukaryota</taxon>
        <taxon>Metazoa</taxon>
        <taxon>Ecdysozoa</taxon>
        <taxon>Nematoda</taxon>
        <taxon>Chromadorea</taxon>
        <taxon>Rhabditida</taxon>
        <taxon>Tylenchina</taxon>
        <taxon>Tylenchomorpha</taxon>
        <taxon>Tylenchoidea</taxon>
        <taxon>Meloidogynidae</taxon>
        <taxon>Meloidogyninae</taxon>
        <taxon>Meloidogyne</taxon>
    </lineage>
</organism>
<accession>A0A8S9ZG20</accession>
<feature type="chain" id="PRO_5035806239" evidence="2">
    <location>
        <begin position="21"/>
        <end position="312"/>
    </location>
</feature>
<comment type="caution">
    <text evidence="3">The sequence shown here is derived from an EMBL/GenBank/DDBJ whole genome shotgun (WGS) entry which is preliminary data.</text>
</comment>
<dbReference type="EMBL" id="JABEBT010000107">
    <property type="protein sequence ID" value="KAF7632263.1"/>
    <property type="molecule type" value="Genomic_DNA"/>
</dbReference>
<protein>
    <submittedName>
        <fullName evidence="3">Uncharacterized protein</fullName>
    </submittedName>
</protein>
<gene>
    <name evidence="3" type="ORF">Mgra_00008332</name>
</gene>
<evidence type="ECO:0000256" key="2">
    <source>
        <dbReference type="SAM" id="SignalP"/>
    </source>
</evidence>
<feature type="transmembrane region" description="Helical" evidence="1">
    <location>
        <begin position="268"/>
        <end position="289"/>
    </location>
</feature>
<proteinExistence type="predicted"/>
<keyword evidence="1" id="KW-0812">Transmembrane</keyword>
<name>A0A8S9ZG20_9BILA</name>
<evidence type="ECO:0000313" key="4">
    <source>
        <dbReference type="Proteomes" id="UP000605970"/>
    </source>
</evidence>
<feature type="signal peptide" evidence="2">
    <location>
        <begin position="1"/>
        <end position="20"/>
    </location>
</feature>
<evidence type="ECO:0000256" key="1">
    <source>
        <dbReference type="SAM" id="Phobius"/>
    </source>
</evidence>
<dbReference type="Proteomes" id="UP000605970">
    <property type="component" value="Unassembled WGS sequence"/>
</dbReference>